<evidence type="ECO:0000313" key="4">
    <source>
        <dbReference type="Proteomes" id="UP000799764"/>
    </source>
</evidence>
<comment type="caution">
    <text evidence="3">The sequence shown here is derived from an EMBL/GenBank/DDBJ whole genome shotgun (WGS) entry which is preliminary data.</text>
</comment>
<evidence type="ECO:0000313" key="3">
    <source>
        <dbReference type="EMBL" id="KAF2442370.1"/>
    </source>
</evidence>
<sequence>MRYTLAAFAILASAVFAGPVALDTTAGHVAARGTANTNAVNWNDYGYSSYDDWKKKGGWKDYATWKKYAEEYCPWDGYSSWDDWWSKDGYNWWRKISGDKDNEWDHNGDFDSWFKKDGYKTTYLGKDGNSDWYQDKDGVGWHKKDDKWVKDDDYSSSWGKSDVDWETEDEDDWKSDDEDNEWFKDKSGQGWHKSKPSGKWEKDTAEDSDKWKKGSNGKWSKGSAKEEAKKWSH</sequence>
<feature type="chain" id="PRO_5040324155" evidence="2">
    <location>
        <begin position="18"/>
        <end position="233"/>
    </location>
</feature>
<feature type="signal peptide" evidence="2">
    <location>
        <begin position="1"/>
        <end position="17"/>
    </location>
</feature>
<evidence type="ECO:0000256" key="1">
    <source>
        <dbReference type="SAM" id="MobiDB-lite"/>
    </source>
</evidence>
<name>A0A9P4U9P7_9PLEO</name>
<evidence type="ECO:0000256" key="2">
    <source>
        <dbReference type="SAM" id="SignalP"/>
    </source>
</evidence>
<feature type="region of interest" description="Disordered" evidence="1">
    <location>
        <begin position="152"/>
        <end position="233"/>
    </location>
</feature>
<dbReference type="OrthoDB" id="3793791at2759"/>
<feature type="compositionally biased region" description="Acidic residues" evidence="1">
    <location>
        <begin position="164"/>
        <end position="180"/>
    </location>
</feature>
<feature type="compositionally biased region" description="Basic and acidic residues" evidence="1">
    <location>
        <begin position="223"/>
        <end position="233"/>
    </location>
</feature>
<protein>
    <submittedName>
        <fullName evidence="3">Uncharacterized protein</fullName>
    </submittedName>
</protein>
<proteinExistence type="predicted"/>
<dbReference type="Proteomes" id="UP000799764">
    <property type="component" value="Unassembled WGS sequence"/>
</dbReference>
<feature type="compositionally biased region" description="Basic and acidic residues" evidence="1">
    <location>
        <begin position="198"/>
        <end position="212"/>
    </location>
</feature>
<dbReference type="AlphaFoldDB" id="A0A9P4U9P7"/>
<keyword evidence="4" id="KW-1185">Reference proteome</keyword>
<reference evidence="3" key="1">
    <citation type="journal article" date="2020" name="Stud. Mycol.">
        <title>101 Dothideomycetes genomes: a test case for predicting lifestyles and emergence of pathogens.</title>
        <authorList>
            <person name="Haridas S."/>
            <person name="Albert R."/>
            <person name="Binder M."/>
            <person name="Bloem J."/>
            <person name="Labutti K."/>
            <person name="Salamov A."/>
            <person name="Andreopoulos B."/>
            <person name="Baker S."/>
            <person name="Barry K."/>
            <person name="Bills G."/>
            <person name="Bluhm B."/>
            <person name="Cannon C."/>
            <person name="Castanera R."/>
            <person name="Culley D."/>
            <person name="Daum C."/>
            <person name="Ezra D."/>
            <person name="Gonzalez J."/>
            <person name="Henrissat B."/>
            <person name="Kuo A."/>
            <person name="Liang C."/>
            <person name="Lipzen A."/>
            <person name="Lutzoni F."/>
            <person name="Magnuson J."/>
            <person name="Mondo S."/>
            <person name="Nolan M."/>
            <person name="Ohm R."/>
            <person name="Pangilinan J."/>
            <person name="Park H.-J."/>
            <person name="Ramirez L."/>
            <person name="Alfaro M."/>
            <person name="Sun H."/>
            <person name="Tritt A."/>
            <person name="Yoshinaga Y."/>
            <person name="Zwiers L.-H."/>
            <person name="Turgeon B."/>
            <person name="Goodwin S."/>
            <person name="Spatafora J."/>
            <person name="Crous P."/>
            <person name="Grigoriev I."/>
        </authorList>
    </citation>
    <scope>NUCLEOTIDE SEQUENCE</scope>
    <source>
        <strain evidence="3">CBS 690.94</strain>
    </source>
</reference>
<dbReference type="EMBL" id="MU001504">
    <property type="protein sequence ID" value="KAF2442370.1"/>
    <property type="molecule type" value="Genomic_DNA"/>
</dbReference>
<gene>
    <name evidence="3" type="ORF">P171DRAFT_474758</name>
</gene>
<organism evidence="3 4">
    <name type="scientific">Karstenula rhodostoma CBS 690.94</name>
    <dbReference type="NCBI Taxonomy" id="1392251"/>
    <lineage>
        <taxon>Eukaryota</taxon>
        <taxon>Fungi</taxon>
        <taxon>Dikarya</taxon>
        <taxon>Ascomycota</taxon>
        <taxon>Pezizomycotina</taxon>
        <taxon>Dothideomycetes</taxon>
        <taxon>Pleosporomycetidae</taxon>
        <taxon>Pleosporales</taxon>
        <taxon>Massarineae</taxon>
        <taxon>Didymosphaeriaceae</taxon>
        <taxon>Karstenula</taxon>
    </lineage>
</organism>
<keyword evidence="2" id="KW-0732">Signal</keyword>
<accession>A0A9P4U9P7</accession>